<evidence type="ECO:0000313" key="8">
    <source>
        <dbReference type="EMBL" id="ANC76307.1"/>
    </source>
</evidence>
<organism evidence="8 9">
    <name type="scientific">Fictibacillus phosphorivorans</name>
    <dbReference type="NCBI Taxonomy" id="1221500"/>
    <lineage>
        <taxon>Bacteria</taxon>
        <taxon>Bacillati</taxon>
        <taxon>Bacillota</taxon>
        <taxon>Bacilli</taxon>
        <taxon>Bacillales</taxon>
        <taxon>Fictibacillaceae</taxon>
        <taxon>Fictibacillus</taxon>
    </lineage>
</organism>
<evidence type="ECO:0000256" key="4">
    <source>
        <dbReference type="ARBA" id="ARBA00022989"/>
    </source>
</evidence>
<dbReference type="STRING" id="1221500.ABE65_005595"/>
<dbReference type="RefSeq" id="WP_066392231.1">
    <property type="nucleotide sequence ID" value="NZ_CP015378.1"/>
</dbReference>
<proteinExistence type="inferred from homology"/>
<protein>
    <recommendedName>
        <fullName evidence="6">TVP38/TMEM64 family membrane protein</fullName>
    </recommendedName>
</protein>
<reference evidence="8 9" key="1">
    <citation type="submission" date="2016-04" db="EMBL/GenBank/DDBJ databases">
        <title>Complete genome sequence of Fictibacillus phosphorivorans G25-29, a strain toxic to nematodes.</title>
        <authorList>
            <person name="Zheng Z."/>
        </authorList>
    </citation>
    <scope>NUCLEOTIDE SEQUENCE [LARGE SCALE GENOMIC DNA]</scope>
    <source>
        <strain evidence="8 9">G25-29</strain>
    </source>
</reference>
<evidence type="ECO:0000259" key="7">
    <source>
        <dbReference type="Pfam" id="PF09335"/>
    </source>
</evidence>
<dbReference type="EMBL" id="CP015378">
    <property type="protein sequence ID" value="ANC76307.1"/>
    <property type="molecule type" value="Genomic_DNA"/>
</dbReference>
<keyword evidence="4 6" id="KW-1133">Transmembrane helix</keyword>
<gene>
    <name evidence="8" type="ORF">ABE65_005595</name>
</gene>
<comment type="subcellular location">
    <subcellularLocation>
        <location evidence="1 6">Cell membrane</location>
        <topology evidence="1 6">Multi-pass membrane protein</topology>
    </subcellularLocation>
</comment>
<feature type="domain" description="VTT" evidence="7">
    <location>
        <begin position="60"/>
        <end position="176"/>
    </location>
</feature>
<dbReference type="AlphaFoldDB" id="A0A160IKA7"/>
<accession>A0A160IKA7</accession>
<feature type="transmembrane region" description="Helical" evidence="6">
    <location>
        <begin position="185"/>
        <end position="203"/>
    </location>
</feature>
<comment type="similarity">
    <text evidence="6">Belongs to the TVP38/TMEM64 family.</text>
</comment>
<dbReference type="Pfam" id="PF09335">
    <property type="entry name" value="VTT_dom"/>
    <property type="match status" value="1"/>
</dbReference>
<keyword evidence="3 6" id="KW-0812">Transmembrane</keyword>
<feature type="transmembrane region" description="Helical" evidence="6">
    <location>
        <begin position="125"/>
        <end position="147"/>
    </location>
</feature>
<evidence type="ECO:0000256" key="2">
    <source>
        <dbReference type="ARBA" id="ARBA00022475"/>
    </source>
</evidence>
<dbReference type="KEGG" id="fpn:ABE65_005595"/>
<name>A0A160IKA7_9BACL</name>
<evidence type="ECO:0000256" key="1">
    <source>
        <dbReference type="ARBA" id="ARBA00004651"/>
    </source>
</evidence>
<feature type="transmembrane region" description="Helical" evidence="6">
    <location>
        <begin position="6"/>
        <end position="24"/>
    </location>
</feature>
<feature type="transmembrane region" description="Helical" evidence="6">
    <location>
        <begin position="74"/>
        <end position="95"/>
    </location>
</feature>
<evidence type="ECO:0000256" key="3">
    <source>
        <dbReference type="ARBA" id="ARBA00022692"/>
    </source>
</evidence>
<dbReference type="Proteomes" id="UP000076623">
    <property type="component" value="Chromosome"/>
</dbReference>
<dbReference type="PANTHER" id="PTHR12677:SF59">
    <property type="entry name" value="GOLGI APPARATUS MEMBRANE PROTEIN TVP38-RELATED"/>
    <property type="match status" value="1"/>
</dbReference>
<evidence type="ECO:0000313" key="9">
    <source>
        <dbReference type="Proteomes" id="UP000076623"/>
    </source>
</evidence>
<keyword evidence="5 6" id="KW-0472">Membrane</keyword>
<feature type="transmembrane region" description="Helical" evidence="6">
    <location>
        <begin position="153"/>
        <end position="173"/>
    </location>
</feature>
<keyword evidence="2 6" id="KW-1003">Cell membrane</keyword>
<dbReference type="PANTHER" id="PTHR12677">
    <property type="entry name" value="GOLGI APPARATUS MEMBRANE PROTEIN TVP38-RELATED"/>
    <property type="match status" value="1"/>
</dbReference>
<dbReference type="InterPro" id="IPR032816">
    <property type="entry name" value="VTT_dom"/>
</dbReference>
<sequence>MKKTFFFIIFFVFLVVSLIVLNQTVLDVTPQSVRRWILTMGAVAPFVYVLLYSIRPFVLFPASVLSLTGGLAFGPVWGFVLTLIGATTGALLAFITARKIGARRIESRWGRKLSKLQNMLEKNGFLVIILLRLIPIFHFDLICYAAGMSKVKGIQFFFGTLIGIVPGTFAYTFLGASTTADTSTILYIAIILFIIITVLPVLYKKQIKRYLSVEDQK</sequence>
<feature type="transmembrane region" description="Helical" evidence="6">
    <location>
        <begin position="36"/>
        <end position="54"/>
    </location>
</feature>
<dbReference type="GO" id="GO:0005886">
    <property type="term" value="C:plasma membrane"/>
    <property type="evidence" value="ECO:0007669"/>
    <property type="project" value="UniProtKB-SubCell"/>
</dbReference>
<evidence type="ECO:0000256" key="5">
    <source>
        <dbReference type="ARBA" id="ARBA00023136"/>
    </source>
</evidence>
<keyword evidence="9" id="KW-1185">Reference proteome</keyword>
<dbReference type="InterPro" id="IPR015414">
    <property type="entry name" value="TMEM64"/>
</dbReference>
<evidence type="ECO:0000256" key="6">
    <source>
        <dbReference type="RuleBase" id="RU366058"/>
    </source>
</evidence>